<evidence type="ECO:0000259" key="7">
    <source>
        <dbReference type="Pfam" id="PF06814"/>
    </source>
</evidence>
<dbReference type="AlphaFoldDB" id="A0A8S4BXI2"/>
<dbReference type="InterPro" id="IPR009637">
    <property type="entry name" value="GPR107/GPR108-like"/>
</dbReference>
<evidence type="ECO:0000313" key="9">
    <source>
        <dbReference type="Proteomes" id="UP000677803"/>
    </source>
</evidence>
<evidence type="ECO:0000256" key="4">
    <source>
        <dbReference type="ARBA" id="ARBA00022989"/>
    </source>
</evidence>
<dbReference type="InterPro" id="IPR053937">
    <property type="entry name" value="GOST_TM"/>
</dbReference>
<dbReference type="EMBL" id="CAJRST010037777">
    <property type="protein sequence ID" value="CAG6008595.1"/>
    <property type="molecule type" value="Genomic_DNA"/>
</dbReference>
<feature type="transmembrane region" description="Helical" evidence="6">
    <location>
        <begin position="211"/>
        <end position="233"/>
    </location>
</feature>
<evidence type="ECO:0000256" key="5">
    <source>
        <dbReference type="ARBA" id="ARBA00023136"/>
    </source>
</evidence>
<feature type="transmembrane region" description="Helical" evidence="6">
    <location>
        <begin position="112"/>
        <end position="135"/>
    </location>
</feature>
<comment type="caution">
    <text evidence="8">The sequence shown here is derived from an EMBL/GenBank/DDBJ whole genome shotgun (WGS) entry which is preliminary data.</text>
</comment>
<keyword evidence="5 6" id="KW-0472">Membrane</keyword>
<feature type="transmembrane region" description="Helical" evidence="6">
    <location>
        <begin position="189"/>
        <end position="205"/>
    </location>
</feature>
<sequence>MATLAGPGRTGSGLRSPVPVPVPVLVLVLVLLAGLGGPAWALSEPGKWTLNVDSETLKKQTLFVFSKILFNGSLIHLKVASQSCNASVPVRLNVSWYLRNSHCSNEFFRMDFYLLMCVLYALLAALWLLLAACYWRDLLRIQFWIGGVIFLGMLEKAVYYAEFQSLRYQGLPVQGALVMAELLSALKRTLARVLVIIASLGYGIVKPRLGALLHRVVGVGLLYLLFSCIEGVLRVNTVSLILKSIYLSFHLLL</sequence>
<accession>A0A8S4BXI2</accession>
<evidence type="ECO:0000256" key="2">
    <source>
        <dbReference type="ARBA" id="ARBA00022692"/>
    </source>
</evidence>
<organism evidence="8 9">
    <name type="scientific">Menidia menidia</name>
    <name type="common">Atlantic silverside</name>
    <dbReference type="NCBI Taxonomy" id="238744"/>
    <lineage>
        <taxon>Eukaryota</taxon>
        <taxon>Metazoa</taxon>
        <taxon>Chordata</taxon>
        <taxon>Craniata</taxon>
        <taxon>Vertebrata</taxon>
        <taxon>Euteleostomi</taxon>
        <taxon>Actinopterygii</taxon>
        <taxon>Neopterygii</taxon>
        <taxon>Teleostei</taxon>
        <taxon>Neoteleostei</taxon>
        <taxon>Acanthomorphata</taxon>
        <taxon>Ovalentaria</taxon>
        <taxon>Atherinomorphae</taxon>
        <taxon>Atheriniformes</taxon>
        <taxon>Atherinopsidae</taxon>
        <taxon>Menidiinae</taxon>
        <taxon>Menidia</taxon>
    </lineage>
</organism>
<keyword evidence="3" id="KW-0732">Signal</keyword>
<dbReference type="PANTHER" id="PTHR21229">
    <property type="entry name" value="LUNG SEVEN TRANSMEMBRANE RECEPTOR"/>
    <property type="match status" value="1"/>
</dbReference>
<dbReference type="GO" id="GO:0005829">
    <property type="term" value="C:cytosol"/>
    <property type="evidence" value="ECO:0007669"/>
    <property type="project" value="GOC"/>
</dbReference>
<keyword evidence="4 6" id="KW-1133">Transmembrane helix</keyword>
<evidence type="ECO:0000256" key="1">
    <source>
        <dbReference type="ARBA" id="ARBA00004141"/>
    </source>
</evidence>
<feature type="transmembrane region" description="Helical" evidence="6">
    <location>
        <begin position="141"/>
        <end position="161"/>
    </location>
</feature>
<dbReference type="OrthoDB" id="19932at2759"/>
<name>A0A8S4BXI2_9TELE</name>
<gene>
    <name evidence="8" type="ORF">MMEN_LOCUS18900</name>
</gene>
<evidence type="ECO:0000313" key="8">
    <source>
        <dbReference type="EMBL" id="CAG6008595.1"/>
    </source>
</evidence>
<feature type="transmembrane region" description="Helical" evidence="6">
    <location>
        <begin position="20"/>
        <end position="42"/>
    </location>
</feature>
<dbReference type="Pfam" id="PF06814">
    <property type="entry name" value="GOST_TM"/>
    <property type="match status" value="1"/>
</dbReference>
<keyword evidence="2 6" id="KW-0812">Transmembrane</keyword>
<dbReference type="Proteomes" id="UP000677803">
    <property type="component" value="Unassembled WGS sequence"/>
</dbReference>
<evidence type="ECO:0000256" key="3">
    <source>
        <dbReference type="ARBA" id="ARBA00022729"/>
    </source>
</evidence>
<comment type="subcellular location">
    <subcellularLocation>
        <location evidence="1">Membrane</location>
        <topology evidence="1">Multi-pass membrane protein</topology>
    </subcellularLocation>
</comment>
<evidence type="ECO:0000256" key="6">
    <source>
        <dbReference type="SAM" id="Phobius"/>
    </source>
</evidence>
<proteinExistence type="predicted"/>
<dbReference type="PANTHER" id="PTHR21229:SF52">
    <property type="entry name" value="TRANSMEMBRANE PROTEIN 87A PRECURSOR"/>
    <property type="match status" value="1"/>
</dbReference>
<dbReference type="GO" id="GO:0042147">
    <property type="term" value="P:retrograde transport, endosome to Golgi"/>
    <property type="evidence" value="ECO:0007669"/>
    <property type="project" value="TreeGrafter"/>
</dbReference>
<keyword evidence="9" id="KW-1185">Reference proteome</keyword>
<protein>
    <submittedName>
        <fullName evidence="8">(Atlantic silverside) hypothetical protein</fullName>
    </submittedName>
</protein>
<reference evidence="8" key="1">
    <citation type="submission" date="2021-05" db="EMBL/GenBank/DDBJ databases">
        <authorList>
            <person name="Tigano A."/>
        </authorList>
    </citation>
    <scope>NUCLEOTIDE SEQUENCE</scope>
</reference>
<dbReference type="GO" id="GO:0000139">
    <property type="term" value="C:Golgi membrane"/>
    <property type="evidence" value="ECO:0007669"/>
    <property type="project" value="UniProtKB-SubCell"/>
</dbReference>
<feature type="domain" description="GOST seven transmembrane" evidence="7">
    <location>
        <begin position="109"/>
        <end position="237"/>
    </location>
</feature>